<dbReference type="OrthoDB" id="1118217at2"/>
<evidence type="ECO:0000256" key="5">
    <source>
        <dbReference type="SAM" id="SignalP"/>
    </source>
</evidence>
<organism evidence="7 8">
    <name type="scientific">Algoriphagus yeomjeoni</name>
    <dbReference type="NCBI Taxonomy" id="291403"/>
    <lineage>
        <taxon>Bacteria</taxon>
        <taxon>Pseudomonadati</taxon>
        <taxon>Bacteroidota</taxon>
        <taxon>Cytophagia</taxon>
        <taxon>Cytophagales</taxon>
        <taxon>Cyclobacteriaceae</taxon>
        <taxon>Algoriphagus</taxon>
    </lineage>
</organism>
<evidence type="ECO:0000313" key="8">
    <source>
        <dbReference type="Proteomes" id="UP000249610"/>
    </source>
</evidence>
<keyword evidence="7" id="KW-0413">Isomerase</keyword>
<dbReference type="Gene3D" id="3.40.30.10">
    <property type="entry name" value="Glutaredoxin"/>
    <property type="match status" value="1"/>
</dbReference>
<dbReference type="EMBL" id="QLLK01000002">
    <property type="protein sequence ID" value="RAI93837.1"/>
    <property type="molecule type" value="Genomic_DNA"/>
</dbReference>
<feature type="chain" id="PRO_5016430603" evidence="5">
    <location>
        <begin position="25"/>
        <end position="464"/>
    </location>
</feature>
<dbReference type="Pfam" id="PF00578">
    <property type="entry name" value="AhpC-TSA"/>
    <property type="match status" value="1"/>
</dbReference>
<comment type="subcellular location">
    <subcellularLocation>
        <location evidence="1">Cell envelope</location>
    </subcellularLocation>
</comment>
<evidence type="ECO:0000259" key="6">
    <source>
        <dbReference type="PROSITE" id="PS51352"/>
    </source>
</evidence>
<keyword evidence="2" id="KW-0201">Cytochrome c-type biogenesis</keyword>
<evidence type="ECO:0000256" key="2">
    <source>
        <dbReference type="ARBA" id="ARBA00022748"/>
    </source>
</evidence>
<reference evidence="7 8" key="1">
    <citation type="submission" date="2018-06" db="EMBL/GenBank/DDBJ databases">
        <title>Genomic Encyclopedia of Archaeal and Bacterial Type Strains, Phase II (KMG-II): from individual species to whole genera.</title>
        <authorList>
            <person name="Goeker M."/>
        </authorList>
    </citation>
    <scope>NUCLEOTIDE SEQUENCE [LARGE SCALE GENOMIC DNA]</scope>
    <source>
        <strain evidence="7 8">DSM 23446</strain>
    </source>
</reference>
<evidence type="ECO:0000256" key="4">
    <source>
        <dbReference type="ARBA" id="ARBA00023284"/>
    </source>
</evidence>
<evidence type="ECO:0000313" key="7">
    <source>
        <dbReference type="EMBL" id="RAI93837.1"/>
    </source>
</evidence>
<dbReference type="PANTHER" id="PTHR42852:SF6">
    <property type="entry name" value="THIOL:DISULFIDE INTERCHANGE PROTEIN DSBE"/>
    <property type="match status" value="1"/>
</dbReference>
<dbReference type="GO" id="GO:0016209">
    <property type="term" value="F:antioxidant activity"/>
    <property type="evidence" value="ECO:0007669"/>
    <property type="project" value="InterPro"/>
</dbReference>
<dbReference type="RefSeq" id="WP_111610184.1">
    <property type="nucleotide sequence ID" value="NZ_QLLK01000002.1"/>
</dbReference>
<dbReference type="GO" id="GO:0017004">
    <property type="term" value="P:cytochrome complex assembly"/>
    <property type="evidence" value="ECO:0007669"/>
    <property type="project" value="UniProtKB-KW"/>
</dbReference>
<gene>
    <name evidence="7" type="ORF">LV83_00743</name>
</gene>
<evidence type="ECO:0000256" key="1">
    <source>
        <dbReference type="ARBA" id="ARBA00004196"/>
    </source>
</evidence>
<dbReference type="SUPFAM" id="SSF52833">
    <property type="entry name" value="Thioredoxin-like"/>
    <property type="match status" value="1"/>
</dbReference>
<keyword evidence="5" id="KW-0732">Signal</keyword>
<dbReference type="InterPro" id="IPR050553">
    <property type="entry name" value="Thioredoxin_ResA/DsbE_sf"/>
</dbReference>
<dbReference type="PROSITE" id="PS51352">
    <property type="entry name" value="THIOREDOXIN_2"/>
    <property type="match status" value="1"/>
</dbReference>
<dbReference type="CDD" id="cd02966">
    <property type="entry name" value="TlpA_like_family"/>
    <property type="match status" value="1"/>
</dbReference>
<proteinExistence type="predicted"/>
<dbReference type="InterPro" id="IPR036249">
    <property type="entry name" value="Thioredoxin-like_sf"/>
</dbReference>
<protein>
    <submittedName>
        <fullName evidence="7">Thiol-disulfide isomerase/thioredoxin</fullName>
    </submittedName>
</protein>
<feature type="signal peptide" evidence="5">
    <location>
        <begin position="1"/>
        <end position="24"/>
    </location>
</feature>
<dbReference type="GO" id="GO:0030313">
    <property type="term" value="C:cell envelope"/>
    <property type="evidence" value="ECO:0007669"/>
    <property type="project" value="UniProtKB-SubCell"/>
</dbReference>
<sequence length="464" mass="52486">MKKTLLICLLGYLCVPTSTSTAQVADSPPGTDLVYQSGFPGQEGESPSAYLDTLTIGDQIPSGIEFSEVLQFDSDKLRLDDYRGKYVILEFWAPTCTASIASLPQLDAIQRKYGDRIAVIPVSVFEEERVSLLLENYKSLQNLTLPLVVNSKRLLAYFPHFVIPHLIVLDPDGKILAITGMEDLTESNLNTLLATGVSPFRIKTDKKIRIGSKTKLIAETPEIQHKNIWFQSAFTGYIPDLRGSLTQDYSSMSHIRLINMPLINHFQLAYSERDLVDYFGRNRMELLGFEEEELWTDGRGMDYVDWMAKGDHVFGYELIAPLSMNPYVLMREDLKRFLPHIQASVVSKKKKVYALVKQQEGDFPKAEEEEKSYKMLSVGVSMTNYPLQGFVYHLNTYFLATSEYPIINLTGIDYPIDLTLVANLSDVESLRTALRQNGLDLKEQYAEIPVLVLEKISPPKLLMP</sequence>
<dbReference type="PANTHER" id="PTHR42852">
    <property type="entry name" value="THIOL:DISULFIDE INTERCHANGE PROTEIN DSBE"/>
    <property type="match status" value="1"/>
</dbReference>
<name>A0A327PQD4_9BACT</name>
<accession>A0A327PQD4</accession>
<dbReference type="GO" id="GO:0016491">
    <property type="term" value="F:oxidoreductase activity"/>
    <property type="evidence" value="ECO:0007669"/>
    <property type="project" value="InterPro"/>
</dbReference>
<dbReference type="GO" id="GO:0016853">
    <property type="term" value="F:isomerase activity"/>
    <property type="evidence" value="ECO:0007669"/>
    <property type="project" value="UniProtKB-KW"/>
</dbReference>
<dbReference type="Proteomes" id="UP000249610">
    <property type="component" value="Unassembled WGS sequence"/>
</dbReference>
<comment type="caution">
    <text evidence="7">The sequence shown here is derived from an EMBL/GenBank/DDBJ whole genome shotgun (WGS) entry which is preliminary data.</text>
</comment>
<keyword evidence="3" id="KW-1015">Disulfide bond</keyword>
<evidence type="ECO:0000256" key="3">
    <source>
        <dbReference type="ARBA" id="ARBA00023157"/>
    </source>
</evidence>
<keyword evidence="4" id="KW-0676">Redox-active center</keyword>
<dbReference type="InterPro" id="IPR013766">
    <property type="entry name" value="Thioredoxin_domain"/>
</dbReference>
<keyword evidence="8" id="KW-1185">Reference proteome</keyword>
<dbReference type="InterPro" id="IPR000866">
    <property type="entry name" value="AhpC/TSA"/>
</dbReference>
<feature type="domain" description="Thioredoxin" evidence="6">
    <location>
        <begin position="54"/>
        <end position="198"/>
    </location>
</feature>
<dbReference type="AlphaFoldDB" id="A0A327PQD4"/>